<evidence type="ECO:0000256" key="1">
    <source>
        <dbReference type="SAM" id="SignalP"/>
    </source>
</evidence>
<dbReference type="EMBL" id="FTNZ01000007">
    <property type="protein sequence ID" value="SIS42069.1"/>
    <property type="molecule type" value="Genomic_DNA"/>
</dbReference>
<accession>A0A1N7IYC9</accession>
<dbReference type="AlphaFoldDB" id="A0A1N7IYC9"/>
<evidence type="ECO:0000313" key="3">
    <source>
        <dbReference type="Proteomes" id="UP000186106"/>
    </source>
</evidence>
<dbReference type="Proteomes" id="UP000186106">
    <property type="component" value="Unassembled WGS sequence"/>
</dbReference>
<sequence>MKFFLTFLFALLGVCINAQNLEKLSEKVTEEGIALYRSEMASWYGTDILRENYKNMENIGGYFSYLDDVPKCIFFSKQNKVIATISFPTNYDPKNAKVDLSERDFTPVETDYFTIRQKALTRINNDTIFNRYNNTNFNLVPIIKKNSKKVYVLTGASVNNVVIFGNDYLLTFNNKNEVESIEKLHKGIIVHNIGDGSIGADEGGVHSHVLDNWQQITPTDICTLMLYQKHTGWETYTTVSKKYASIWNNKSNKAFIMKTENFKKIANYQLEKNKKSENKKTQDSNK</sequence>
<dbReference type="RefSeq" id="WP_076356108.1">
    <property type="nucleotide sequence ID" value="NZ_CP033926.1"/>
</dbReference>
<reference evidence="2 3" key="1">
    <citation type="submission" date="2017-01" db="EMBL/GenBank/DDBJ databases">
        <authorList>
            <person name="Mah S.A."/>
            <person name="Swanson W.J."/>
            <person name="Moy G.W."/>
            <person name="Vacquier V.D."/>
        </authorList>
    </citation>
    <scope>NUCLEOTIDE SEQUENCE [LARGE SCALE GENOMIC DNA]</scope>
    <source>
        <strain evidence="2 3">DSM 16927</strain>
    </source>
</reference>
<proteinExistence type="predicted"/>
<feature type="signal peptide" evidence="1">
    <location>
        <begin position="1"/>
        <end position="20"/>
    </location>
</feature>
<organism evidence="2 3">
    <name type="scientific">Chryseobacterium joostei</name>
    <dbReference type="NCBI Taxonomy" id="112234"/>
    <lineage>
        <taxon>Bacteria</taxon>
        <taxon>Pseudomonadati</taxon>
        <taxon>Bacteroidota</taxon>
        <taxon>Flavobacteriia</taxon>
        <taxon>Flavobacteriales</taxon>
        <taxon>Weeksellaceae</taxon>
        <taxon>Chryseobacterium group</taxon>
        <taxon>Chryseobacterium</taxon>
    </lineage>
</organism>
<dbReference type="STRING" id="112234.SAMN05421768_10721"/>
<keyword evidence="1" id="KW-0732">Signal</keyword>
<name>A0A1N7IYC9_9FLAO</name>
<protein>
    <submittedName>
        <fullName evidence="2">Uncharacterized protein</fullName>
    </submittedName>
</protein>
<gene>
    <name evidence="2" type="ORF">SAMN05421768_10721</name>
</gene>
<evidence type="ECO:0000313" key="2">
    <source>
        <dbReference type="EMBL" id="SIS42069.1"/>
    </source>
</evidence>
<feature type="chain" id="PRO_5013224298" evidence="1">
    <location>
        <begin position="21"/>
        <end position="286"/>
    </location>
</feature>